<dbReference type="GO" id="GO:0005634">
    <property type="term" value="C:nucleus"/>
    <property type="evidence" value="ECO:0007669"/>
    <property type="project" value="InterPro"/>
</dbReference>
<organism evidence="1 3">
    <name type="scientific">Helianthus annuus</name>
    <name type="common">Common sunflower</name>
    <dbReference type="NCBI Taxonomy" id="4232"/>
    <lineage>
        <taxon>Eukaryota</taxon>
        <taxon>Viridiplantae</taxon>
        <taxon>Streptophyta</taxon>
        <taxon>Embryophyta</taxon>
        <taxon>Tracheophyta</taxon>
        <taxon>Spermatophyta</taxon>
        <taxon>Magnoliopsida</taxon>
        <taxon>eudicotyledons</taxon>
        <taxon>Gunneridae</taxon>
        <taxon>Pentapetalae</taxon>
        <taxon>asterids</taxon>
        <taxon>campanulids</taxon>
        <taxon>Asterales</taxon>
        <taxon>Asteraceae</taxon>
        <taxon>Asteroideae</taxon>
        <taxon>Heliantheae alliance</taxon>
        <taxon>Heliantheae</taxon>
        <taxon>Helianthus</taxon>
    </lineage>
</organism>
<dbReference type="EMBL" id="CM007902">
    <property type="protein sequence ID" value="OTG00855.1"/>
    <property type="molecule type" value="Genomic_DNA"/>
</dbReference>
<evidence type="ECO:0000313" key="1">
    <source>
        <dbReference type="EMBL" id="OTG00855.1"/>
    </source>
</evidence>
<dbReference type="PANTHER" id="PTHR12225:SF0">
    <property type="entry name" value="PROTEASOMAL UBIQUITIN RECEPTOR ADRM1"/>
    <property type="match status" value="1"/>
</dbReference>
<dbReference type="EMBL" id="CM007898">
    <property type="protein sequence ID" value="OTG13863.1"/>
    <property type="molecule type" value="Genomic_DNA"/>
</dbReference>
<evidence type="ECO:0000313" key="2">
    <source>
        <dbReference type="EMBL" id="OTG13863.1"/>
    </source>
</evidence>
<dbReference type="Proteomes" id="UP000215914">
    <property type="component" value="Chromosome 9"/>
</dbReference>
<dbReference type="InterPro" id="IPR006773">
    <property type="entry name" value="Rpn13/ADRM1"/>
</dbReference>
<dbReference type="GO" id="GO:0005737">
    <property type="term" value="C:cytoplasm"/>
    <property type="evidence" value="ECO:0007669"/>
    <property type="project" value="InterPro"/>
</dbReference>
<dbReference type="Proteomes" id="UP000215914">
    <property type="component" value="Chromosome 13"/>
</dbReference>
<protein>
    <submittedName>
        <fullName evidence="1">Putative 26S proteasome complex ubiquitin receptor, subunit Rpn13</fullName>
    </submittedName>
</protein>
<proteinExistence type="predicted"/>
<dbReference type="PANTHER" id="PTHR12225">
    <property type="entry name" value="ADHESION REGULATING MOLECULE 1 110 KDA CELL MEMBRANE GLYCOPROTEIN"/>
    <property type="match status" value="1"/>
</dbReference>
<keyword evidence="3" id="KW-1185">Reference proteome</keyword>
<keyword evidence="1" id="KW-0647">Proteasome</keyword>
<dbReference type="AlphaFoldDB" id="A0A251SPS9"/>
<gene>
    <name evidence="2" type="ORF">HannXRQ_Chr09g0242981</name>
    <name evidence="1" type="ORF">HannXRQ_Chr13g0395691</name>
</gene>
<dbReference type="GO" id="GO:0000502">
    <property type="term" value="C:proteasome complex"/>
    <property type="evidence" value="ECO:0007669"/>
    <property type="project" value="UniProtKB-KW"/>
</dbReference>
<dbReference type="STRING" id="4232.A0A251SPS9"/>
<reference evidence="1" key="2">
    <citation type="submission" date="2017-02" db="EMBL/GenBank/DDBJ databases">
        <title>Sunflower complete genome.</title>
        <authorList>
            <person name="Langlade N."/>
            <person name="Munos S."/>
        </authorList>
    </citation>
    <scope>NUCLEOTIDE SEQUENCE [LARGE SCALE GENOMIC DNA]</scope>
    <source>
        <tissue evidence="1">Leaves</tissue>
    </source>
</reference>
<reference evidence="3" key="1">
    <citation type="journal article" date="2017" name="Nature">
        <title>The sunflower genome provides insights into oil metabolism, flowering and Asterid evolution.</title>
        <authorList>
            <person name="Badouin H."/>
            <person name="Gouzy J."/>
            <person name="Grassa C.J."/>
            <person name="Murat F."/>
            <person name="Staton S.E."/>
            <person name="Cottret L."/>
            <person name="Lelandais-Briere C."/>
            <person name="Owens G.L."/>
            <person name="Carrere S."/>
            <person name="Mayjonade B."/>
            <person name="Legrand L."/>
            <person name="Gill N."/>
            <person name="Kane N.C."/>
            <person name="Bowers J.E."/>
            <person name="Hubner S."/>
            <person name="Bellec A."/>
            <person name="Berard A."/>
            <person name="Berges H."/>
            <person name="Blanchet N."/>
            <person name="Boniface M.C."/>
            <person name="Brunel D."/>
            <person name="Catrice O."/>
            <person name="Chaidir N."/>
            <person name="Claudel C."/>
            <person name="Donnadieu C."/>
            <person name="Faraut T."/>
            <person name="Fievet G."/>
            <person name="Helmstetter N."/>
            <person name="King M."/>
            <person name="Knapp S.J."/>
            <person name="Lai Z."/>
            <person name="Le Paslier M.C."/>
            <person name="Lippi Y."/>
            <person name="Lorenzon L."/>
            <person name="Mandel J.R."/>
            <person name="Marage G."/>
            <person name="Marchand G."/>
            <person name="Marquand E."/>
            <person name="Bret-Mestries E."/>
            <person name="Morien E."/>
            <person name="Nambeesan S."/>
            <person name="Nguyen T."/>
            <person name="Pegot-Espagnet P."/>
            <person name="Pouilly N."/>
            <person name="Raftis F."/>
            <person name="Sallet E."/>
            <person name="Schiex T."/>
            <person name="Thomas J."/>
            <person name="Vandecasteele C."/>
            <person name="Vares D."/>
            <person name="Vear F."/>
            <person name="Vautrin S."/>
            <person name="Crespi M."/>
            <person name="Mangin B."/>
            <person name="Burke J.M."/>
            <person name="Salse J."/>
            <person name="Munos S."/>
            <person name="Vincourt P."/>
            <person name="Rieseberg L.H."/>
            <person name="Langlade N.B."/>
        </authorList>
    </citation>
    <scope>NUCLEOTIDE SEQUENCE [LARGE SCALE GENOMIC DNA]</scope>
    <source>
        <strain evidence="3">cv. SF193</strain>
    </source>
</reference>
<keyword evidence="1" id="KW-0675">Receptor</keyword>
<name>A0A251SPS9_HELAN</name>
<accession>A0A251SPS9</accession>
<sequence>MLICIVPSLIQSANSRAGNLVGSSTGAEVISGVSSSRPVKLADLQRILSNIGPSGEAADPDGGLGLGDILKPELLLPLMETLSLENVASHLPDVTQS</sequence>
<evidence type="ECO:0000313" key="3">
    <source>
        <dbReference type="Proteomes" id="UP000215914"/>
    </source>
</evidence>